<dbReference type="InterPro" id="IPR036864">
    <property type="entry name" value="Zn2-C6_fun-type_DNA-bd_sf"/>
</dbReference>
<dbReference type="RefSeq" id="XP_033653343.1">
    <property type="nucleotide sequence ID" value="XM_033802912.1"/>
</dbReference>
<dbReference type="InterPro" id="IPR001138">
    <property type="entry name" value="Zn2Cys6_DnaBD"/>
</dbReference>
<evidence type="ECO:0000313" key="5">
    <source>
        <dbReference type="Proteomes" id="UP000800097"/>
    </source>
</evidence>
<dbReference type="GO" id="GO:0000981">
    <property type="term" value="F:DNA-binding transcription factor activity, RNA polymerase II-specific"/>
    <property type="evidence" value="ECO:0007669"/>
    <property type="project" value="InterPro"/>
</dbReference>
<sequence>MPSTMGTAGTAGIHGSNGSNGRKRNHRMPAIPPNPTIPQSAGPKRACDSCHKRKIKCVTQGTKPPCKNCVSAKLQCTYLSVPLKKGPKGTHAKVLNTIREEQARPNVLPPLSVDEHGRPARSPRVLPRAMMDSCLAFLDNVHYLYPFVPMHDIRSLSQTVDTSLDAYCTITALCANLLIQARMPLDPNLIERQEYRAATSLEYGELLLEESMRIRRGLDDCLVKPSYSTILTSWLYYGCHYGLNKESDAWKVLQEAITQAYLLGFQKDDTFEAPMPPGWMSRVVPQRTFFWSLFMQERAHGLRRRFPIRLAPSMLPPALDNWIDLNGPERRAQLVLLELHQPFQPFDEHLVNWCNNGKTPERETIVAMQQRLAGTILSEHPMCPEPMTANLRITQLWLHIMLWRLCHERGLVPSVTEEPCLQFQYPIDVSSRVFSVVNHVSPRSLKLLGAELVAKLFDIACCVIKVIAGHPAYREHVHDVADFCQLLSNLQEGNAVYHRRLQAKIDDHWPGLIQHPHQPEVTHTMHNGVIQVPGFPSQAIVPSNGAQGFYDPYPTATSSYSLPELHQHMGITAVPQQFSSAESAHQAFVGVQPTMYSPSSAFRVAVTEAGMPGGGYGHSSWM</sequence>
<dbReference type="PANTHER" id="PTHR31668:SF20">
    <property type="entry name" value="ZN(II)2CYS6 TRANSCRIPTION FACTOR (EUROFUNG)"/>
    <property type="match status" value="1"/>
</dbReference>
<dbReference type="PANTHER" id="PTHR31668">
    <property type="entry name" value="GLUCOSE TRANSPORT TRANSCRIPTION REGULATOR RGT1-RELATED-RELATED"/>
    <property type="match status" value="1"/>
</dbReference>
<feature type="domain" description="Zn(2)-C6 fungal-type" evidence="3">
    <location>
        <begin position="46"/>
        <end position="78"/>
    </location>
</feature>
<accession>A0A6A6JHY2</accession>
<keyword evidence="5" id="KW-1185">Reference proteome</keyword>
<evidence type="ECO:0000259" key="3">
    <source>
        <dbReference type="PROSITE" id="PS50048"/>
    </source>
</evidence>
<dbReference type="Pfam" id="PF00172">
    <property type="entry name" value="Zn_clus"/>
    <property type="match status" value="1"/>
</dbReference>
<keyword evidence="1" id="KW-0539">Nucleus</keyword>
<name>A0A6A6JHY2_WESOR</name>
<feature type="region of interest" description="Disordered" evidence="2">
    <location>
        <begin position="1"/>
        <end position="45"/>
    </location>
</feature>
<dbReference type="PROSITE" id="PS00463">
    <property type="entry name" value="ZN2_CY6_FUNGAL_1"/>
    <property type="match status" value="1"/>
</dbReference>
<reference evidence="4" key="1">
    <citation type="journal article" date="2020" name="Stud. Mycol.">
        <title>101 Dothideomycetes genomes: a test case for predicting lifestyles and emergence of pathogens.</title>
        <authorList>
            <person name="Haridas S."/>
            <person name="Albert R."/>
            <person name="Binder M."/>
            <person name="Bloem J."/>
            <person name="Labutti K."/>
            <person name="Salamov A."/>
            <person name="Andreopoulos B."/>
            <person name="Baker S."/>
            <person name="Barry K."/>
            <person name="Bills G."/>
            <person name="Bluhm B."/>
            <person name="Cannon C."/>
            <person name="Castanera R."/>
            <person name="Culley D."/>
            <person name="Daum C."/>
            <person name="Ezra D."/>
            <person name="Gonzalez J."/>
            <person name="Henrissat B."/>
            <person name="Kuo A."/>
            <person name="Liang C."/>
            <person name="Lipzen A."/>
            <person name="Lutzoni F."/>
            <person name="Magnuson J."/>
            <person name="Mondo S."/>
            <person name="Nolan M."/>
            <person name="Ohm R."/>
            <person name="Pangilinan J."/>
            <person name="Park H.-J."/>
            <person name="Ramirez L."/>
            <person name="Alfaro M."/>
            <person name="Sun H."/>
            <person name="Tritt A."/>
            <person name="Yoshinaga Y."/>
            <person name="Zwiers L.-H."/>
            <person name="Turgeon B."/>
            <person name="Goodwin S."/>
            <person name="Spatafora J."/>
            <person name="Crous P."/>
            <person name="Grigoriev I."/>
        </authorList>
    </citation>
    <scope>NUCLEOTIDE SEQUENCE</scope>
    <source>
        <strain evidence="4">CBS 379.55</strain>
    </source>
</reference>
<dbReference type="InterPro" id="IPR050797">
    <property type="entry name" value="Carb_Metab_Trans_Reg"/>
</dbReference>
<dbReference type="SMART" id="SM00066">
    <property type="entry name" value="GAL4"/>
    <property type="match status" value="1"/>
</dbReference>
<evidence type="ECO:0000256" key="2">
    <source>
        <dbReference type="SAM" id="MobiDB-lite"/>
    </source>
</evidence>
<proteinExistence type="predicted"/>
<dbReference type="EMBL" id="ML986495">
    <property type="protein sequence ID" value="KAF2275804.1"/>
    <property type="molecule type" value="Genomic_DNA"/>
</dbReference>
<dbReference type="GeneID" id="54556087"/>
<gene>
    <name evidence="4" type="ORF">EI97DRAFT_55702</name>
</gene>
<dbReference type="AlphaFoldDB" id="A0A6A6JHY2"/>
<dbReference type="PROSITE" id="PS50048">
    <property type="entry name" value="ZN2_CY6_FUNGAL_2"/>
    <property type="match status" value="1"/>
</dbReference>
<dbReference type="Proteomes" id="UP000800097">
    <property type="component" value="Unassembled WGS sequence"/>
</dbReference>
<protein>
    <recommendedName>
        <fullName evidence="3">Zn(2)-C6 fungal-type domain-containing protein</fullName>
    </recommendedName>
</protein>
<dbReference type="CDD" id="cd12148">
    <property type="entry name" value="fungal_TF_MHR"/>
    <property type="match status" value="1"/>
</dbReference>
<evidence type="ECO:0000256" key="1">
    <source>
        <dbReference type="ARBA" id="ARBA00023242"/>
    </source>
</evidence>
<dbReference type="SUPFAM" id="SSF57701">
    <property type="entry name" value="Zn2/Cys6 DNA-binding domain"/>
    <property type="match status" value="1"/>
</dbReference>
<dbReference type="CDD" id="cd00067">
    <property type="entry name" value="GAL4"/>
    <property type="match status" value="1"/>
</dbReference>
<dbReference type="OrthoDB" id="4132249at2759"/>
<organism evidence="4 5">
    <name type="scientific">Westerdykella ornata</name>
    <dbReference type="NCBI Taxonomy" id="318751"/>
    <lineage>
        <taxon>Eukaryota</taxon>
        <taxon>Fungi</taxon>
        <taxon>Dikarya</taxon>
        <taxon>Ascomycota</taxon>
        <taxon>Pezizomycotina</taxon>
        <taxon>Dothideomycetes</taxon>
        <taxon>Pleosporomycetidae</taxon>
        <taxon>Pleosporales</taxon>
        <taxon>Sporormiaceae</taxon>
        <taxon>Westerdykella</taxon>
    </lineage>
</organism>
<dbReference type="Gene3D" id="4.10.240.10">
    <property type="entry name" value="Zn(2)-C6 fungal-type DNA-binding domain"/>
    <property type="match status" value="1"/>
</dbReference>
<evidence type="ECO:0000313" key="4">
    <source>
        <dbReference type="EMBL" id="KAF2275804.1"/>
    </source>
</evidence>
<dbReference type="GO" id="GO:0008270">
    <property type="term" value="F:zinc ion binding"/>
    <property type="evidence" value="ECO:0007669"/>
    <property type="project" value="InterPro"/>
</dbReference>